<gene>
    <name evidence="1" type="ORF">NEOLI_005486</name>
</gene>
<evidence type="ECO:0000313" key="2">
    <source>
        <dbReference type="Proteomes" id="UP000186594"/>
    </source>
</evidence>
<dbReference type="OrthoDB" id="870at2759"/>
<comment type="caution">
    <text evidence="1">The sequence shown here is derived from an EMBL/GenBank/DDBJ whole genome shotgun (WGS) entry which is preliminary data.</text>
</comment>
<dbReference type="AlphaFoldDB" id="A0A1U7LJH4"/>
<protein>
    <submittedName>
        <fullName evidence="1">AP-3 complex subunit mu</fullName>
    </submittedName>
</protein>
<keyword evidence="2" id="KW-1185">Reference proteome</keyword>
<accession>A0A1U7LJH4</accession>
<organism evidence="1 2">
    <name type="scientific">Neolecta irregularis (strain DAH-3)</name>
    <dbReference type="NCBI Taxonomy" id="1198029"/>
    <lineage>
        <taxon>Eukaryota</taxon>
        <taxon>Fungi</taxon>
        <taxon>Dikarya</taxon>
        <taxon>Ascomycota</taxon>
        <taxon>Taphrinomycotina</taxon>
        <taxon>Neolectales</taxon>
        <taxon>Neolectaceae</taxon>
        <taxon>Neolecta</taxon>
    </lineage>
</organism>
<dbReference type="EMBL" id="LXFE01002713">
    <property type="protein sequence ID" value="OLL22810.1"/>
    <property type="molecule type" value="Genomic_DNA"/>
</dbReference>
<reference evidence="1 2" key="1">
    <citation type="submission" date="2016-04" db="EMBL/GenBank/DDBJ databases">
        <title>Evolutionary innovation and constraint leading to complex multicellularity in the Ascomycota.</title>
        <authorList>
            <person name="Cisse O."/>
            <person name="Nguyen A."/>
            <person name="Hewitt D.A."/>
            <person name="Jedd G."/>
            <person name="Stajich J.E."/>
        </authorList>
    </citation>
    <scope>NUCLEOTIDE SEQUENCE [LARGE SCALE GENOMIC DNA]</scope>
    <source>
        <strain evidence="1 2">DAH-3</strain>
    </source>
</reference>
<dbReference type="SUPFAM" id="SSF64356">
    <property type="entry name" value="SNARE-like"/>
    <property type="match status" value="1"/>
</dbReference>
<proteinExistence type="predicted"/>
<dbReference type="STRING" id="1198029.A0A1U7LJH4"/>
<dbReference type="Gene3D" id="3.30.450.60">
    <property type="match status" value="1"/>
</dbReference>
<dbReference type="Proteomes" id="UP000186594">
    <property type="component" value="Unassembled WGS sequence"/>
</dbReference>
<evidence type="ECO:0000313" key="1">
    <source>
        <dbReference type="EMBL" id="OLL22810.1"/>
    </source>
</evidence>
<sequence length="175" mass="19588">MAVSCRTCNDHHGSDLHYGPPRVVLWANSDAYGRKEILQHPFRTTLTPAAFRDFVVQFKATQRNTRPILQLDSTTAIHIVREDVVFVATCFEEISPLVVLAFLERVAVVLEQYFGESVALRSVTIQSHLDVIEQLLDEMAEDGQPVLTEADALRDRVLLPTLLHNLMHAAGLGTE</sequence>
<dbReference type="InterPro" id="IPR011012">
    <property type="entry name" value="Longin-like_dom_sf"/>
</dbReference>
<name>A0A1U7LJH4_NEOID</name>